<accession>A0A0M9VJJ4</accession>
<feature type="transmembrane region" description="Helical" evidence="1">
    <location>
        <begin position="156"/>
        <end position="178"/>
    </location>
</feature>
<organism evidence="2 3">
    <name type="scientific">Flavobacterium akiainvivens</name>
    <dbReference type="NCBI Taxonomy" id="1202724"/>
    <lineage>
        <taxon>Bacteria</taxon>
        <taxon>Pseudomonadati</taxon>
        <taxon>Bacteroidota</taxon>
        <taxon>Flavobacteriia</taxon>
        <taxon>Flavobacteriales</taxon>
        <taxon>Flavobacteriaceae</taxon>
        <taxon>Flavobacterium</taxon>
    </lineage>
</organism>
<gene>
    <name evidence="2" type="ORF">AM493_18540</name>
</gene>
<evidence type="ECO:0000313" key="3">
    <source>
        <dbReference type="Proteomes" id="UP000037755"/>
    </source>
</evidence>
<dbReference type="AlphaFoldDB" id="A0A0M9VJJ4"/>
<evidence type="ECO:0000313" key="2">
    <source>
        <dbReference type="EMBL" id="KOS07829.1"/>
    </source>
</evidence>
<evidence type="ECO:0008006" key="4">
    <source>
        <dbReference type="Google" id="ProtNLM"/>
    </source>
</evidence>
<feature type="transmembrane region" description="Helical" evidence="1">
    <location>
        <begin position="190"/>
        <end position="212"/>
    </location>
</feature>
<feature type="transmembrane region" description="Helical" evidence="1">
    <location>
        <begin position="94"/>
        <end position="114"/>
    </location>
</feature>
<dbReference type="Proteomes" id="UP000037755">
    <property type="component" value="Unassembled WGS sequence"/>
</dbReference>
<feature type="transmembrane region" description="Helical" evidence="1">
    <location>
        <begin position="6"/>
        <end position="27"/>
    </location>
</feature>
<keyword evidence="1" id="KW-0812">Transmembrane</keyword>
<evidence type="ECO:0000256" key="1">
    <source>
        <dbReference type="SAM" id="Phobius"/>
    </source>
</evidence>
<dbReference type="EMBL" id="LIYD01000005">
    <property type="protein sequence ID" value="KOS07829.1"/>
    <property type="molecule type" value="Genomic_DNA"/>
</dbReference>
<feature type="transmembrane region" description="Helical" evidence="1">
    <location>
        <begin position="126"/>
        <end position="144"/>
    </location>
</feature>
<keyword evidence="1" id="KW-1133">Transmembrane helix</keyword>
<name>A0A0M9VJJ4_9FLAO</name>
<reference evidence="2 3" key="1">
    <citation type="submission" date="2015-08" db="EMBL/GenBank/DDBJ databases">
        <title>Whole genome sequence of Flavobacterium akiainvivens IK-1T, from decaying Wikstroemia oahuensis, an endemic Hawaiian shrub.</title>
        <authorList>
            <person name="Wan X."/>
            <person name="Hou S."/>
            <person name="Saito J."/>
            <person name="Donachie S."/>
        </authorList>
    </citation>
    <scope>NUCLEOTIDE SEQUENCE [LARGE SCALE GENOMIC DNA]</scope>
    <source>
        <strain evidence="2 3">IK-1</strain>
    </source>
</reference>
<dbReference type="PATRIC" id="fig|1202724.3.peg.3849"/>
<dbReference type="STRING" id="1202724.AM493_18540"/>
<keyword evidence="3" id="KW-1185">Reference proteome</keyword>
<feature type="transmembrane region" description="Helical" evidence="1">
    <location>
        <begin position="62"/>
        <end position="82"/>
    </location>
</feature>
<keyword evidence="1" id="KW-0472">Membrane</keyword>
<comment type="caution">
    <text evidence="2">The sequence shown here is derived from an EMBL/GenBank/DDBJ whole genome shotgun (WGS) entry which is preliminary data.</text>
</comment>
<proteinExistence type="predicted"/>
<protein>
    <recommendedName>
        <fullName evidence="4">Histidine kinase</fullName>
    </recommendedName>
</protein>
<sequence>MDIYEFSILLQYLSPLALIIGLTVSVFIYKRLNTLTKSLMCYMGFMLTIEALSYIIEKWSDNNMILLHIYSFVELSFMLYLYKKEMFRKPQRFLTILGIAGLCYIFAEMLLIFVFKGLSLKDFSPYAKVADNFIIILFALAFISERVNHFQEKEWGNFRLNIIFLVFFTINTLFFLPFNFMVNAGTITKFYFFAGHLTILALFYLYLTFEIINNSFNKLKKGQ</sequence>